<dbReference type="GO" id="GO:0051999">
    <property type="term" value="P:mannosyl-inositol phosphorylceramide biosynthetic process"/>
    <property type="evidence" value="ECO:0007669"/>
    <property type="project" value="TreeGrafter"/>
</dbReference>
<dbReference type="EMBL" id="MN740102">
    <property type="protein sequence ID" value="QHT87858.1"/>
    <property type="molecule type" value="Genomic_DNA"/>
</dbReference>
<name>A0A6C0I4C0_9ZZZZ</name>
<dbReference type="Gene3D" id="3.90.550.20">
    <property type="match status" value="1"/>
</dbReference>
<organism evidence="1">
    <name type="scientific">viral metagenome</name>
    <dbReference type="NCBI Taxonomy" id="1070528"/>
    <lineage>
        <taxon>unclassified sequences</taxon>
        <taxon>metagenomes</taxon>
        <taxon>organismal metagenomes</taxon>
    </lineage>
</organism>
<proteinExistence type="predicted"/>
<dbReference type="AlphaFoldDB" id="A0A6C0I4C0"/>
<evidence type="ECO:0000313" key="1">
    <source>
        <dbReference type="EMBL" id="QHT87858.1"/>
    </source>
</evidence>
<sequence>MIPLLPKVLFQTNEHRVPQHIERAVQDRAPGWDYHFYTHENIIDYFAALQEDDPDCKPLHDAMCEAHDIVRTAAANQGNDASSNGSSSTSISTTTTVSVASATGAGTIKLADILQLHEVFMYYYLYKHGGAYMDTGVIMHEDQTLSAIVENAIGINQTDPQHQLVAIESCLTPVIFAGFMACTPRHPVLRKVIQHMCSCVADFRQCCSENTKFDVATIKPGSVMHTCCKEVIDGSDTAAAEANVCVKLLSEVIPPNESRATIYDKNSNTSKDKDADVAVFPLFHHYFMDKIVRIPLPKTTASATTTDLKDIKIGISAAVPSHMFNNGIHQNTLYFYDVLKHIGYTPYLIVTNADYQKFKKSPPDGWNSSHYENVISFSQIYRVEFQAVVTFGVQISHIVLQQLRHMGVKLVSYVCGNEYLINSEAILYGHGESGSFEQDKTNPRKSLFDEVWLIPQMMDMNECYKRTLSRCAKVIEAPFIWSPKGIETIAEKNGTTLNDFLYINSKKDLNKSKRLATFDPNISIMKWFLPSFVLCERAYQLSPQLVDRIYITNAFRDKIGDTLNAKKIENTVRYTDLFLDKRVFFEKRFITFEFMKTHADVAVFHQWGNPLNYIYLEMAWLGYPFVHNAHLCADLGYYYEGHNLEQGAEVLLRAIMKHDSVSREYLRINRERVDRYLPTNAALQQKYKKMFDDLFYEP</sequence>
<dbReference type="InterPro" id="IPR051706">
    <property type="entry name" value="Glycosyltransferase_domain"/>
</dbReference>
<dbReference type="Pfam" id="PF10933">
    <property type="entry name" value="DUF2827"/>
    <property type="match status" value="1"/>
</dbReference>
<reference evidence="1" key="1">
    <citation type="journal article" date="2020" name="Nature">
        <title>Giant virus diversity and host interactions through global metagenomics.</title>
        <authorList>
            <person name="Schulz F."/>
            <person name="Roux S."/>
            <person name="Paez-Espino D."/>
            <person name="Jungbluth S."/>
            <person name="Walsh D.A."/>
            <person name="Denef V.J."/>
            <person name="McMahon K.D."/>
            <person name="Konstantinidis K.T."/>
            <person name="Eloe-Fadrosh E.A."/>
            <person name="Kyrpides N.C."/>
            <person name="Woyke T."/>
        </authorList>
    </citation>
    <scope>NUCLEOTIDE SEQUENCE</scope>
    <source>
        <strain evidence="1">GVMAG-M-3300023184-191</strain>
    </source>
</reference>
<accession>A0A6C0I4C0</accession>
<dbReference type="PANTHER" id="PTHR32385:SF15">
    <property type="entry name" value="INOSITOL PHOSPHOCERAMIDE MANNOSYLTRANSFERASE 1"/>
    <property type="match status" value="1"/>
</dbReference>
<protein>
    <submittedName>
        <fullName evidence="1">Uncharacterized protein</fullName>
    </submittedName>
</protein>
<dbReference type="InterPro" id="IPR021234">
    <property type="entry name" value="DUF2827"/>
</dbReference>
<dbReference type="GO" id="GO:0016020">
    <property type="term" value="C:membrane"/>
    <property type="evidence" value="ECO:0007669"/>
    <property type="project" value="GOC"/>
</dbReference>
<dbReference type="PANTHER" id="PTHR32385">
    <property type="entry name" value="MANNOSYL PHOSPHORYLINOSITOL CERAMIDE SYNTHASE"/>
    <property type="match status" value="1"/>
</dbReference>
<dbReference type="GO" id="GO:0000030">
    <property type="term" value="F:mannosyltransferase activity"/>
    <property type="evidence" value="ECO:0007669"/>
    <property type="project" value="TreeGrafter"/>
</dbReference>